<evidence type="ECO:0000259" key="8">
    <source>
        <dbReference type="Pfam" id="PF20684"/>
    </source>
</evidence>
<dbReference type="EMBL" id="JARVKF010000411">
    <property type="protein sequence ID" value="KAK9415872.1"/>
    <property type="molecule type" value="Genomic_DNA"/>
</dbReference>
<accession>A0ABR2UMS9</accession>
<dbReference type="InterPro" id="IPR052337">
    <property type="entry name" value="SAT4-like"/>
</dbReference>
<proteinExistence type="inferred from homology"/>
<dbReference type="PANTHER" id="PTHR33048:SF158">
    <property type="entry name" value="MEMBRANE PROTEIN PTH11-LIKE, PUTATIVE-RELATED"/>
    <property type="match status" value="1"/>
</dbReference>
<feature type="domain" description="Rhodopsin" evidence="8">
    <location>
        <begin position="59"/>
        <end position="299"/>
    </location>
</feature>
<evidence type="ECO:0000256" key="6">
    <source>
        <dbReference type="SAM" id="MobiDB-lite"/>
    </source>
</evidence>
<evidence type="ECO:0000256" key="3">
    <source>
        <dbReference type="ARBA" id="ARBA00022989"/>
    </source>
</evidence>
<evidence type="ECO:0000256" key="7">
    <source>
        <dbReference type="SAM" id="Phobius"/>
    </source>
</evidence>
<evidence type="ECO:0000313" key="9">
    <source>
        <dbReference type="EMBL" id="KAK9415872.1"/>
    </source>
</evidence>
<reference evidence="9 10" key="1">
    <citation type="journal article" date="2024" name="J. Plant Pathol.">
        <title>Sequence and assembly of the genome of Seiridium unicorne, isolate CBS 538.82, causal agent of cypress canker disease.</title>
        <authorList>
            <person name="Scali E."/>
            <person name="Rocca G.D."/>
            <person name="Danti R."/>
            <person name="Garbelotto M."/>
            <person name="Barberini S."/>
            <person name="Baroncelli R."/>
            <person name="Emiliani G."/>
        </authorList>
    </citation>
    <scope>NUCLEOTIDE SEQUENCE [LARGE SCALE GENOMIC DNA]</scope>
    <source>
        <strain evidence="9 10">BM-138-508</strain>
    </source>
</reference>
<feature type="transmembrane region" description="Helical" evidence="7">
    <location>
        <begin position="203"/>
        <end position="225"/>
    </location>
</feature>
<comment type="subcellular location">
    <subcellularLocation>
        <location evidence="1">Membrane</location>
        <topology evidence="1">Multi-pass membrane protein</topology>
    </subcellularLocation>
</comment>
<evidence type="ECO:0000256" key="5">
    <source>
        <dbReference type="ARBA" id="ARBA00038359"/>
    </source>
</evidence>
<dbReference type="Pfam" id="PF20684">
    <property type="entry name" value="Fung_rhodopsin"/>
    <property type="match status" value="1"/>
</dbReference>
<dbReference type="Proteomes" id="UP001408356">
    <property type="component" value="Unassembled WGS sequence"/>
</dbReference>
<dbReference type="PANTHER" id="PTHR33048">
    <property type="entry name" value="PTH11-LIKE INTEGRAL MEMBRANE PROTEIN (AFU_ORTHOLOGUE AFUA_5G11245)"/>
    <property type="match status" value="1"/>
</dbReference>
<feature type="transmembrane region" description="Helical" evidence="7">
    <location>
        <begin position="41"/>
        <end position="63"/>
    </location>
</feature>
<feature type="transmembrane region" description="Helical" evidence="7">
    <location>
        <begin position="112"/>
        <end position="133"/>
    </location>
</feature>
<feature type="region of interest" description="Disordered" evidence="6">
    <location>
        <begin position="340"/>
        <end position="378"/>
    </location>
</feature>
<keyword evidence="3 7" id="KW-1133">Transmembrane helix</keyword>
<feature type="transmembrane region" description="Helical" evidence="7">
    <location>
        <begin position="75"/>
        <end position="92"/>
    </location>
</feature>
<comment type="caution">
    <text evidence="9">The sequence shown here is derived from an EMBL/GenBank/DDBJ whole genome shotgun (WGS) entry which is preliminary data.</text>
</comment>
<sequence length="378" mass="42369">MSHAPSSALLPRQAIDLNGSALAPPTGMVSQLDNPPNGNHIAVPVISVCVAITAVFYFIRFYAKYLTKQINLSDYLSAVAFPIFWVYVYYSYRLSWSPGYLIHEWDMRLKDISAFSYVCFMGTTLYLWIIALVKCSILVEWVNIFVPKGKRTYFTWMCYATCVAISLLSIIIFIMNLVNCTPFQANYDPLTPNYFCRFKVPEFGLASSTTNFVLDLIPLILAQRVIWGLRMSLSKKLGVSVVFLVGLTGCASSLVRLYFATQFYVSTDVTYFYSIMALCSLCEVTCAHLIFCAPHVPKVIGGIKQSKTISGIKRYISSRGSSKSDATYINQSDGFGETAELKSAGNPNSQRFINSRGTDRQTTYSEESERTLRQPSFV</sequence>
<feature type="transmembrane region" description="Helical" evidence="7">
    <location>
        <begin position="271"/>
        <end position="291"/>
    </location>
</feature>
<evidence type="ECO:0000256" key="4">
    <source>
        <dbReference type="ARBA" id="ARBA00023136"/>
    </source>
</evidence>
<evidence type="ECO:0000256" key="2">
    <source>
        <dbReference type="ARBA" id="ARBA00022692"/>
    </source>
</evidence>
<protein>
    <submittedName>
        <fullName evidence="9">G-protein coupled receptors family 1 profile domain-containing protein</fullName>
    </submittedName>
</protein>
<feature type="transmembrane region" description="Helical" evidence="7">
    <location>
        <begin position="237"/>
        <end position="259"/>
    </location>
</feature>
<feature type="compositionally biased region" description="Polar residues" evidence="6">
    <location>
        <begin position="345"/>
        <end position="365"/>
    </location>
</feature>
<gene>
    <name evidence="9" type="ORF">SUNI508_10001</name>
</gene>
<evidence type="ECO:0000256" key="1">
    <source>
        <dbReference type="ARBA" id="ARBA00004141"/>
    </source>
</evidence>
<organism evidence="9 10">
    <name type="scientific">Seiridium unicorne</name>
    <dbReference type="NCBI Taxonomy" id="138068"/>
    <lineage>
        <taxon>Eukaryota</taxon>
        <taxon>Fungi</taxon>
        <taxon>Dikarya</taxon>
        <taxon>Ascomycota</taxon>
        <taxon>Pezizomycotina</taxon>
        <taxon>Sordariomycetes</taxon>
        <taxon>Xylariomycetidae</taxon>
        <taxon>Amphisphaeriales</taxon>
        <taxon>Sporocadaceae</taxon>
        <taxon>Seiridium</taxon>
    </lineage>
</organism>
<keyword evidence="9" id="KW-0675">Receptor</keyword>
<evidence type="ECO:0000313" key="10">
    <source>
        <dbReference type="Proteomes" id="UP001408356"/>
    </source>
</evidence>
<keyword evidence="2 7" id="KW-0812">Transmembrane</keyword>
<keyword evidence="4 7" id="KW-0472">Membrane</keyword>
<name>A0ABR2UMS9_9PEZI</name>
<dbReference type="InterPro" id="IPR049326">
    <property type="entry name" value="Rhodopsin_dom_fungi"/>
</dbReference>
<keyword evidence="10" id="KW-1185">Reference proteome</keyword>
<feature type="transmembrane region" description="Helical" evidence="7">
    <location>
        <begin position="153"/>
        <end position="178"/>
    </location>
</feature>
<comment type="similarity">
    <text evidence="5">Belongs to the SAT4 family.</text>
</comment>